<feature type="domain" description="Carrier" evidence="5">
    <location>
        <begin position="3490"/>
        <end position="3567"/>
    </location>
</feature>
<dbReference type="InterPro" id="IPR009081">
    <property type="entry name" value="PP-bd_ACP"/>
</dbReference>
<dbReference type="Gene3D" id="3.40.50.720">
    <property type="entry name" value="NAD(P)-binding Rossmann-like Domain"/>
    <property type="match status" value="3"/>
</dbReference>
<dbReference type="Gene3D" id="3.40.47.10">
    <property type="match status" value="2"/>
</dbReference>
<dbReference type="InterPro" id="IPR016039">
    <property type="entry name" value="Thiolase-like"/>
</dbReference>
<dbReference type="Pfam" id="PF21149">
    <property type="entry name" value="FAS_pseudo-KR"/>
    <property type="match status" value="2"/>
</dbReference>
<dbReference type="Proteomes" id="UP000327044">
    <property type="component" value="Unassembled WGS sequence"/>
</dbReference>
<dbReference type="Pfam" id="PF02801">
    <property type="entry name" value="Ketoacyl-synt_C"/>
    <property type="match status" value="2"/>
</dbReference>
<feature type="domain" description="Ketosynthase family 3 (KS3)" evidence="6">
    <location>
        <begin position="1"/>
        <end position="373"/>
    </location>
</feature>
<dbReference type="InterPro" id="IPR018201">
    <property type="entry name" value="Ketoacyl_synth_AS"/>
</dbReference>
<dbReference type="Pfam" id="PF00550">
    <property type="entry name" value="PP-binding"/>
    <property type="match status" value="2"/>
</dbReference>
<dbReference type="Pfam" id="PF16197">
    <property type="entry name" value="KAsynt_C_assoc"/>
    <property type="match status" value="2"/>
</dbReference>
<gene>
    <name evidence="7" type="ORF">PPYR_15111</name>
</gene>
<evidence type="ECO:0000313" key="7">
    <source>
        <dbReference type="EMBL" id="KAB0790485.1"/>
    </source>
</evidence>
<dbReference type="InterPro" id="IPR020843">
    <property type="entry name" value="ER"/>
</dbReference>
<dbReference type="SUPFAM" id="SSF50129">
    <property type="entry name" value="GroES-like"/>
    <property type="match status" value="2"/>
</dbReference>
<dbReference type="Pfam" id="PF00109">
    <property type="entry name" value="ketoacyl-synt"/>
    <property type="match status" value="2"/>
</dbReference>
<dbReference type="SMART" id="SM00825">
    <property type="entry name" value="PKS_KS"/>
    <property type="match status" value="2"/>
</dbReference>
<dbReference type="SUPFAM" id="SSF53901">
    <property type="entry name" value="Thiolase-like"/>
    <property type="match status" value="2"/>
</dbReference>
<feature type="domain" description="Carrier" evidence="5">
    <location>
        <begin position="1641"/>
        <end position="1718"/>
    </location>
</feature>
<dbReference type="InterPro" id="IPR050091">
    <property type="entry name" value="PKS_NRPS_Biosynth_Enz"/>
</dbReference>
<feature type="domain" description="Ketosynthase family 3 (KS3)" evidence="6">
    <location>
        <begin position="1764"/>
        <end position="2172"/>
    </location>
</feature>
<keyword evidence="8" id="KW-1185">Reference proteome</keyword>
<dbReference type="PROSITE" id="PS00606">
    <property type="entry name" value="KS3_1"/>
    <property type="match status" value="1"/>
</dbReference>
<dbReference type="SMART" id="SM00829">
    <property type="entry name" value="PKS_ER"/>
    <property type="match status" value="2"/>
</dbReference>
<dbReference type="GO" id="GO:0004312">
    <property type="term" value="F:fatty acid synthase activity"/>
    <property type="evidence" value="ECO:0007669"/>
    <property type="project" value="TreeGrafter"/>
</dbReference>
<evidence type="ECO:0000256" key="1">
    <source>
        <dbReference type="ARBA" id="ARBA00022450"/>
    </source>
</evidence>
<keyword evidence="1" id="KW-0596">Phosphopantetheine</keyword>
<dbReference type="SMART" id="SM00822">
    <property type="entry name" value="PKS_KR"/>
    <property type="match status" value="2"/>
</dbReference>
<dbReference type="InterPro" id="IPR013968">
    <property type="entry name" value="PKS_KR"/>
</dbReference>
<reference evidence="7 8" key="1">
    <citation type="journal article" date="2018" name="Elife">
        <title>Firefly genomes illuminate parallel origins of bioluminescence in beetles.</title>
        <authorList>
            <person name="Fallon T.R."/>
            <person name="Lower S.E."/>
            <person name="Chang C.H."/>
            <person name="Bessho-Uehara M."/>
            <person name="Martin G.J."/>
            <person name="Bewick A.J."/>
            <person name="Behringer M."/>
            <person name="Debat H.J."/>
            <person name="Wong I."/>
            <person name="Day J.C."/>
            <person name="Suvorov A."/>
            <person name="Silva C.J."/>
            <person name="Stanger-Hall K.F."/>
            <person name="Hall D.W."/>
            <person name="Schmitz R.J."/>
            <person name="Nelson D.R."/>
            <person name="Lewis S.M."/>
            <person name="Shigenobu S."/>
            <person name="Bybee S.M."/>
            <person name="Larracuente A.M."/>
            <person name="Oba Y."/>
            <person name="Weng J.K."/>
        </authorList>
    </citation>
    <scope>NUCLEOTIDE SEQUENCE [LARGE SCALE GENOMIC DNA]</scope>
    <source>
        <strain evidence="7">1611_PpyrPB1</strain>
        <tissue evidence="7">Whole body</tissue>
    </source>
</reference>
<dbReference type="SUPFAM" id="SSF51735">
    <property type="entry name" value="NAD(P)-binding Rossmann-fold domains"/>
    <property type="match status" value="4"/>
</dbReference>
<dbReference type="PANTHER" id="PTHR43775:SF23">
    <property type="entry name" value="FATTY ACID SYNTHASE 3"/>
    <property type="match status" value="1"/>
</dbReference>
<dbReference type="GO" id="GO:0004315">
    <property type="term" value="F:3-oxoacyl-[acyl-carrier-protein] synthase activity"/>
    <property type="evidence" value="ECO:0007669"/>
    <property type="project" value="InterPro"/>
</dbReference>
<dbReference type="Gene3D" id="1.10.1200.10">
    <property type="entry name" value="ACP-like"/>
    <property type="match status" value="2"/>
</dbReference>
<evidence type="ECO:0000313" key="8">
    <source>
        <dbReference type="Proteomes" id="UP000327044"/>
    </source>
</evidence>
<dbReference type="InterPro" id="IPR020841">
    <property type="entry name" value="PKS_Beta-ketoAc_synthase_dom"/>
</dbReference>
<comment type="caution">
    <text evidence="7">The sequence shown here is derived from an EMBL/GenBank/DDBJ whole genome shotgun (WGS) entry which is preliminary data.</text>
</comment>
<dbReference type="CDD" id="cd00833">
    <property type="entry name" value="PKS"/>
    <property type="match status" value="2"/>
</dbReference>
<dbReference type="SMART" id="SM00823">
    <property type="entry name" value="PKS_PP"/>
    <property type="match status" value="2"/>
</dbReference>
<dbReference type="GO" id="GO:0016491">
    <property type="term" value="F:oxidoreductase activity"/>
    <property type="evidence" value="ECO:0007669"/>
    <property type="project" value="InterPro"/>
</dbReference>
<dbReference type="InterPro" id="IPR014030">
    <property type="entry name" value="Ketoacyl_synth_N"/>
</dbReference>
<dbReference type="Gene3D" id="3.90.180.10">
    <property type="entry name" value="Medium-chain alcohol dehydrogenases, catalytic domain"/>
    <property type="match status" value="2"/>
</dbReference>
<dbReference type="InterPro" id="IPR020806">
    <property type="entry name" value="PKS_PP-bd"/>
</dbReference>
<dbReference type="PANTHER" id="PTHR43775">
    <property type="entry name" value="FATTY ACID SYNTHASE"/>
    <property type="match status" value="1"/>
</dbReference>
<evidence type="ECO:0000259" key="5">
    <source>
        <dbReference type="PROSITE" id="PS50075"/>
    </source>
</evidence>
<keyword evidence="4" id="KW-0511">Multifunctional enzyme</keyword>
<dbReference type="SUPFAM" id="SSF47336">
    <property type="entry name" value="ACP-like"/>
    <property type="match status" value="2"/>
</dbReference>
<protein>
    <submittedName>
        <fullName evidence="7">Uncharacterized protein</fullName>
    </submittedName>
</protein>
<dbReference type="Gene3D" id="3.30.70.3290">
    <property type="match status" value="4"/>
</dbReference>
<accession>A0A5N3ZZI8</accession>
<sequence length="3569" mass="393519">MVTEDARRGTNPKRLGKIPTINKFDAGYFGVCHEEAEQMDPKLRMMLEKTFEAIVDSGYAARELANARVGVFVPNAESDAEDGALLMPTRRPNFAMSGCCSSILAQRVSHYFRFVGPSYALDSACCSTLHALEHAYRALREDKCEHAIVAGGQLCLNDVTTLNFKRMEVLSPDGACKVFDERANGYVRSETIAAIHLQKTRNARRVYAQVLHVKSNFDGYKETGISAPSMEGQMELYGDVYGDCMISPSSVDFLEAHGTGTRVGDVLEALGVDATFCKGRKEPLPVGSVKSLVGHAESASFFSSLVKVLISMENEQILPNIHFATPRRGIEGLENGRMVVPVEVIPWPDNGSGLVAMNNIGFGGTNAHIVLRRFNKRKSEGDSLPRLVCVSGRTKQTVRDVLHDIGSRKLDAEFCGLVQRALRDDHPHRGFIIHSKLGEVERATGVRRRRAYCLLFSDASDEVVEIGRKLCEIKLFANGVKRTDTSLETLVTGGNAKDLAPVSVAVQHSFVDMLKAVNLPVSFSNGHKISLPQDLIVISLGSKGMAQNGFSQVNISVDDPVVCLLKLLGGAYLMGYSVRPDRLYPPVTWPVSRGTPMISHLIKWNHDTDWFTLLQNRRATGHEVTIVVKDKAWSRLSDHVIDGLLVNPAAGYLYTIWEQFSKMANVPFASTCVFFENVKFLNDALMFPAPSEFHLTISKITHKFELHDSRGLRVTGSIRTVTNGPEIFLRHFDVEKEHLSSDDIYKELRVRGYNYSGSFCELEKSSLSGEVTQIKWQSNWVTLIDGLLQVRLLHEDTRELRLPAVIDYLTINPPKFDNRPPGANHLVRLSRTAGVVSSESVEIRGVSTVSLPRRNAPDPVTEIYTFVPLQTELPTDVAVRVFVQIFLENARTFGVKVVEVGEGNLAPAFERALDDHLFVTSSISQSGNLASHSRCGIVVLDEASTNPVILRDALDALRNDGVVVTREKASFRTRSLPGVAIVSVIKTGSDTLVLLKKHDHRPTPKVIGVNNKLEWLTEVQEVVKNGEEALLLAQNEPLSGILGLINCLRREPGGAQLRCVFIMDQGTQLRSGFDDQLQLGLSINVLKNGVWGTYRHLLFEQGGTVVRQHILGELSKDRTSFQWVEGPLTAQDPVEPGTVAVQVHCAAVNFTPRGSSTRDRLSDLGNEFSGRDPKGRRVMGIVPNGALSTLVSADSLLLWELPDAWSFEEGASVPLAYAMALYGVVHLAKASRGERILIHSGASQIGHAAIHLARHYKCDIFTTADSKRERQLIKATFPEIPDSHIGGSRDGSFETVVLRHTLGRGVDIIIDAFPDHNTSPRCLTRKGRLIKLGKRDFPDGGGLFPCQGQTFGAFSNFNGMKAVLHTLVSNALVKGMIKPYSPPDENQAVIKMGEKPIAGFPRFWCDSQMTYVIVGGLGGFGLELVDWLALKGGRKFVLVSRTGAVKGYAAFRIKLWRSYGAVVRVATDKATCREGCESLLRNAATLGPIAGIFNLASIVTDHCFEDQTEGRFLTAFSVKARITHNLDVLSRELCPSLRHFVVFSSLVCGRGNMGQAPYGMANSIAERICEARKRDGLPGLAIQWGPIGEVGTEVGKQDRGEQVLGALQQGVTSCLSCLDQFLVQSAPIVSSTIISTKCKGMVEPVNIVTAIRDILGITSLKTINEHANMAELGMDSISLVQVKQVLEREMELYLTAQEVREFTFAQLKSLVPENGTPIQNLCSEGMSLRGCFFWRYVICILFGFQKLLGMEYNTEIDLAHPPLGEEIVITGMAGCFPESSNVYEFAANLYNKVDMVTADERRGRRTCADVPERLGKIPIINQFDAGYFGVCHEEADQMDPKLRIMFEKTYEAIADSGYDVRELAHKRVAVLVANSDSDTEDRALLFPWRRPNFAVTGCCRSMFAQRISYRFQFAGPSYSLDTGCSSALHALEHAYRAMREQRCDHAIVVGGQLCLNDITTLSFVRLKMVGARGTCRVFDEKADGYVRSEALAAIHVQKARDARRIYAQVVHVKTNCDGYKEQGLIAPSTEMQRELFEDLYSDCKINPASIDFVEAHGTGTQIGDELESLAVEAVFCKNQKKPLLIGSVKSAAGHTEPASFLTSLVKVLLAMERDQISPNIHLETARICIEALARGRFKVPIEVTSWPENGTGLVAINSFGFGGSNAHILLKRFEKRKSEGDSLPRIVCVSGRTEQAVGEVLHDIRSRKLDAEFCGLVQRALKDAHHHRGFIIHSQLGEIQSAMGVRQRREYCLIFSDAPAEIVEIGKKLYELKAFGDAIRRVDASLEELVAGGRVPGPKLARVSLTIQLSFVDLLKEVHLPIKGRAVAYANGELTLEQAVSNRSGEARLKNPQDLIVISFGSTAMTFASQVNISVDRPVVALLELLGDAYLMGYTVHPDRLYPPMSWPVGKGTPMISPLIKWNHDTDWYTVLQTPRPSEHKVSVQIKDTVWSCLPGYKIDGLPSFPMTGYLYIIWERFTKMRNIPLENSCVSFQNVKFRNAAHISKTFGDVYVQISKITHKFELYDSGTLSVTGSISTVENWRGGVPGDFQLGNVDDRLYTQDIYKKLRLRGYNYSGAFCGLVESDIFGGVTKLKWGSNWVTFVDGLLQAKLLHEDTRELHLPTVIDDLTVDASKLSDYPAGADHALVHCRTAGIIGSQCVDLRGLSTMAVPRRKCPKPVIETYTFVPLQVELPTEVTVRVFVQIYLESSHTLHVKVVEVGEGDLAPFFEQALDHHSLVTSTIAKSSNLENHNQCGIIVVSEASTNPTILRSALDSLRPGGVVITREKPSFRTSTLPGVTIVSVAKTGSETLVLLKRTEHISTSKLITVTNKLDWLADVQETVKDGEEALLLVYSEPLCGILGLIKCLRCEPGGAHLRCIFIMDHGVRFNLGDKFFAEQLQLGLAINVLKNGVWGTYRHLLLEQGGKVERQHIFGEFSTPENRSSFKWVEGPLTIHDQVEPNMVMVQVHCAAIDFDTRGTPASRDRFPQSNALGFEFSGIVHESVDNRGRRVMGMAANGALSTLVLADRRLLWEIPQEWSFEEAASVPFTYGTALYGIVHLAKVTCGESILIHPGESEIGHAVLHVARYYKCDIYTTADSWRQRQLIRGTFPEIPDNHIGGSGDGSFEEIVLKHTQGRGVDIVLNSWSTNREASLRCLSRKGRFIEIGKCESGIEMSFLSHGRTISTLPDLFSARCPSLDVVNGLLKDALVKGLVIPSRVKTCAPDDLYRNVATGKLIVQIRPAPLQAFPRFWCDSQMTYVVIGGLGGVGLELVDWLVLRGGQKFVLVSRSGIVKGYASLRVKLWRSYGVVVRVLTDDTTCREGCSSLLRNAATLGPIAGIFNLASVVTDHCFEDQTEEGFITAFTPKAYITRNLDLVSRELCPSLRHFVVFSTIACGRGNIGQEAYGMANSIAERICESRRKDGLPGLAIQWGPIIEVGTEVGNQSRAELLLGVGQQSMSSCLSRLDTFLLQPEPVVASTVISKKRKGTEAPTTLATAIKRALGITSLKTVSENATLSELGMDSLSFVEVKQILEKELDLFLTAREVREFTFHKLKELVPEANLHLPK</sequence>
<dbReference type="InterPro" id="IPR036291">
    <property type="entry name" value="NAD(P)-bd_dom_sf"/>
</dbReference>
<evidence type="ECO:0000256" key="4">
    <source>
        <dbReference type="ARBA" id="ARBA00023268"/>
    </source>
</evidence>
<dbReference type="InterPro" id="IPR057326">
    <property type="entry name" value="KR_dom"/>
</dbReference>
<dbReference type="InterPro" id="IPR011032">
    <property type="entry name" value="GroES-like_sf"/>
</dbReference>
<organism evidence="7 8">
    <name type="scientific">Photinus pyralis</name>
    <name type="common">Common eastern firefly</name>
    <name type="synonym">Lampyris pyralis</name>
    <dbReference type="NCBI Taxonomy" id="7054"/>
    <lineage>
        <taxon>Eukaryota</taxon>
        <taxon>Metazoa</taxon>
        <taxon>Ecdysozoa</taxon>
        <taxon>Arthropoda</taxon>
        <taxon>Hexapoda</taxon>
        <taxon>Insecta</taxon>
        <taxon>Pterygota</taxon>
        <taxon>Neoptera</taxon>
        <taxon>Endopterygota</taxon>
        <taxon>Coleoptera</taxon>
        <taxon>Polyphaga</taxon>
        <taxon>Elateriformia</taxon>
        <taxon>Elateroidea</taxon>
        <taxon>Lampyridae</taxon>
        <taxon>Lampyrinae</taxon>
        <taxon>Photinus</taxon>
    </lineage>
</organism>
<dbReference type="Gene3D" id="3.10.129.110">
    <property type="entry name" value="Polyketide synthase dehydratase"/>
    <property type="match status" value="2"/>
</dbReference>
<dbReference type="PROSITE" id="PS50075">
    <property type="entry name" value="CARRIER"/>
    <property type="match status" value="2"/>
</dbReference>
<dbReference type="InterPro" id="IPR049391">
    <property type="entry name" value="FAS_pseudo-KR"/>
</dbReference>
<proteinExistence type="predicted"/>
<dbReference type="InterPro" id="IPR014031">
    <property type="entry name" value="Ketoacyl_synth_C"/>
</dbReference>
<evidence type="ECO:0000256" key="3">
    <source>
        <dbReference type="ARBA" id="ARBA00022679"/>
    </source>
</evidence>
<dbReference type="InterPro" id="IPR036736">
    <property type="entry name" value="ACP-like_sf"/>
</dbReference>
<dbReference type="EMBL" id="VVIM01001210">
    <property type="protein sequence ID" value="KAB0790485.1"/>
    <property type="molecule type" value="Genomic_DNA"/>
</dbReference>
<dbReference type="InParanoid" id="A0A5N3ZZI8"/>
<keyword evidence="2" id="KW-0597">Phosphoprotein</keyword>
<dbReference type="GO" id="GO:0006633">
    <property type="term" value="P:fatty acid biosynthetic process"/>
    <property type="evidence" value="ECO:0007669"/>
    <property type="project" value="InterPro"/>
</dbReference>
<keyword evidence="3" id="KW-0808">Transferase</keyword>
<dbReference type="PROSITE" id="PS52004">
    <property type="entry name" value="KS3_2"/>
    <property type="match status" value="2"/>
</dbReference>
<dbReference type="CDD" id="cd05195">
    <property type="entry name" value="enoyl_red"/>
    <property type="match status" value="2"/>
</dbReference>
<name>A0A5N3ZZI8_PHOPY</name>
<dbReference type="InterPro" id="IPR032821">
    <property type="entry name" value="PKS_assoc"/>
</dbReference>
<dbReference type="GO" id="GO:0031177">
    <property type="term" value="F:phosphopantetheine binding"/>
    <property type="evidence" value="ECO:0007669"/>
    <property type="project" value="InterPro"/>
</dbReference>
<evidence type="ECO:0000259" key="6">
    <source>
        <dbReference type="PROSITE" id="PS52004"/>
    </source>
</evidence>
<dbReference type="InterPro" id="IPR042104">
    <property type="entry name" value="PKS_dehydratase_sf"/>
</dbReference>
<dbReference type="Pfam" id="PF08659">
    <property type="entry name" value="KR"/>
    <property type="match status" value="2"/>
</dbReference>
<evidence type="ECO:0000256" key="2">
    <source>
        <dbReference type="ARBA" id="ARBA00022553"/>
    </source>
</evidence>